<organism evidence="3 4">
    <name type="scientific">Colletotrichum nymphaeae SA-01</name>
    <dbReference type="NCBI Taxonomy" id="1460502"/>
    <lineage>
        <taxon>Eukaryota</taxon>
        <taxon>Fungi</taxon>
        <taxon>Dikarya</taxon>
        <taxon>Ascomycota</taxon>
        <taxon>Pezizomycotina</taxon>
        <taxon>Sordariomycetes</taxon>
        <taxon>Hypocreomycetidae</taxon>
        <taxon>Glomerellales</taxon>
        <taxon>Glomerellaceae</taxon>
        <taxon>Colletotrichum</taxon>
        <taxon>Colletotrichum acutatum species complex</taxon>
    </lineage>
</organism>
<feature type="compositionally biased region" description="Polar residues" evidence="1">
    <location>
        <begin position="160"/>
        <end position="173"/>
    </location>
</feature>
<keyword evidence="4" id="KW-1185">Reference proteome</keyword>
<accession>A0A135TJH3</accession>
<evidence type="ECO:0000313" key="4">
    <source>
        <dbReference type="Proteomes" id="UP000070054"/>
    </source>
</evidence>
<evidence type="ECO:0000256" key="1">
    <source>
        <dbReference type="SAM" id="MobiDB-lite"/>
    </source>
</evidence>
<dbReference type="Pfam" id="PF12550">
    <property type="entry name" value="GCR1_C"/>
    <property type="match status" value="1"/>
</dbReference>
<dbReference type="InterPro" id="IPR022210">
    <property type="entry name" value="TF_GCR1-like"/>
</dbReference>
<dbReference type="Proteomes" id="UP000070054">
    <property type="component" value="Unassembled WGS sequence"/>
</dbReference>
<dbReference type="EMBL" id="JEMN01001094">
    <property type="protein sequence ID" value="KXH48301.1"/>
    <property type="molecule type" value="Genomic_DNA"/>
</dbReference>
<evidence type="ECO:0000313" key="3">
    <source>
        <dbReference type="EMBL" id="KXH48301.1"/>
    </source>
</evidence>
<proteinExistence type="predicted"/>
<protein>
    <recommendedName>
        <fullName evidence="2">Transcription activator GCR1-like domain-containing protein</fullName>
    </recommendedName>
</protein>
<sequence length="475" mass="53000">MKAWSQVRLVDYSDSEDEPESESVAAPLATGPPDEEGFAQIVIGLQQEYTKEVRELQARQEATDREMAVHVNQVNRRLEKQLNVLTSVVKEVFGVDPLDPAVRDCAQQDGGKDGHERRAALPTPSPTPPVPAERCDVPPPGRESIRAASSVRKPSPRIPNESQISQPAATGASTPVVRRSTGKKAPKPRVVALNRRANQPLKKRRRKSDDINHSKDHQGEVLEVQTEALGSRSPEVGQVTDIAINEAIVRREEPRRNLLSPRDPVNPYDDPKYFSPLTVAGKDGVLRPIFKFYPHPPTVEEQWAEYKYGLHGQQPVELLEKMYRAKWRNGTYGRSWFTRRKAFWDKMKGLLEQGRTEEEALGVMRDLGSGSVPTAVAILCKERGEGTRPGRRKSRGQPVYSVCGSKHSRDESSSNEQSSSSESENDEALRPIRYNPSRLRKRIVVSMDSVSGSDEPESALCPGQETDGLWRPQAD</sequence>
<dbReference type="OrthoDB" id="428577at2759"/>
<reference evidence="3 4" key="1">
    <citation type="submission" date="2014-02" db="EMBL/GenBank/DDBJ databases">
        <title>The genome sequence of Colletotrichum nymphaeae SA-01.</title>
        <authorList>
            <person name="Baroncelli R."/>
            <person name="Thon M.R."/>
        </authorList>
    </citation>
    <scope>NUCLEOTIDE SEQUENCE [LARGE SCALE GENOMIC DNA]</scope>
    <source>
        <strain evidence="3 4">SA-01</strain>
    </source>
</reference>
<feature type="domain" description="Transcription activator GCR1-like" evidence="2">
    <location>
        <begin position="290"/>
        <end position="365"/>
    </location>
</feature>
<evidence type="ECO:0000259" key="2">
    <source>
        <dbReference type="Pfam" id="PF12550"/>
    </source>
</evidence>
<feature type="compositionally biased region" description="Basic and acidic residues" evidence="1">
    <location>
        <begin position="207"/>
        <end position="220"/>
    </location>
</feature>
<dbReference type="AlphaFoldDB" id="A0A135TJH3"/>
<name>A0A135TJH3_9PEZI</name>
<gene>
    <name evidence="3" type="ORF">CNYM01_08929</name>
</gene>
<feature type="region of interest" description="Disordered" evidence="1">
    <location>
        <begin position="383"/>
        <end position="475"/>
    </location>
</feature>
<feature type="region of interest" description="Disordered" evidence="1">
    <location>
        <begin position="1"/>
        <end position="36"/>
    </location>
</feature>
<feature type="compositionally biased region" description="Pro residues" evidence="1">
    <location>
        <begin position="123"/>
        <end position="141"/>
    </location>
</feature>
<feature type="compositionally biased region" description="Basic and acidic residues" evidence="1">
    <location>
        <begin position="110"/>
        <end position="119"/>
    </location>
</feature>
<feature type="region of interest" description="Disordered" evidence="1">
    <location>
        <begin position="101"/>
        <end position="221"/>
    </location>
</feature>
<comment type="caution">
    <text evidence="3">The sequence shown here is derived from an EMBL/GenBank/DDBJ whole genome shotgun (WGS) entry which is preliminary data.</text>
</comment>